<dbReference type="Proteomes" id="UP000245380">
    <property type="component" value="Unassembled WGS sequence"/>
</dbReference>
<gene>
    <name evidence="2" type="ORF">BM613_01810</name>
</gene>
<evidence type="ECO:0000313" key="2">
    <source>
        <dbReference type="EMBL" id="PWI58850.1"/>
    </source>
</evidence>
<proteinExistence type="predicted"/>
<evidence type="ECO:0000313" key="3">
    <source>
        <dbReference type="Proteomes" id="UP000245380"/>
    </source>
</evidence>
<dbReference type="GO" id="GO:0006780">
    <property type="term" value="P:uroporphyrinogen III biosynthetic process"/>
    <property type="evidence" value="ECO:0007669"/>
    <property type="project" value="InterPro"/>
</dbReference>
<dbReference type="Pfam" id="PF02602">
    <property type="entry name" value="HEM4"/>
    <property type="match status" value="1"/>
</dbReference>
<dbReference type="GO" id="GO:0004852">
    <property type="term" value="F:uroporphyrinogen-III synthase activity"/>
    <property type="evidence" value="ECO:0007669"/>
    <property type="project" value="InterPro"/>
</dbReference>
<dbReference type="PANTHER" id="PTHR40082">
    <property type="entry name" value="BLR5956 PROTEIN"/>
    <property type="match status" value="1"/>
</dbReference>
<dbReference type="InterPro" id="IPR039793">
    <property type="entry name" value="UROS/Hem4"/>
</dbReference>
<sequence>MGTFVGKRVAITRPLLQSQEMMRAIANFGAEPKCYPLLEIRLLTDDPYFQQAVQRDVDLVIFTSVNGVRAYVHARGEDVSVQSFPKALCVGEKTAEAAMRAGIHVIGLPERYAAEYIVDLLRKNGAQGQRVLLVRGNLADPLLSSALVELGCDVLELIGYETVPGTEARKLWDDIKNGDIDAVTFLSGSAARVFAAAKNSDDQIGRVVVAAIGPKTQQILVECQLPCHVVAQEATAFHLVHALANYFALAPDF</sequence>
<dbReference type="PANTHER" id="PTHR40082:SF1">
    <property type="entry name" value="BLR5956 PROTEIN"/>
    <property type="match status" value="1"/>
</dbReference>
<comment type="caution">
    <text evidence="2">The sequence shown here is derived from an EMBL/GenBank/DDBJ whole genome shotgun (WGS) entry which is preliminary data.</text>
</comment>
<dbReference type="InterPro" id="IPR036108">
    <property type="entry name" value="4pyrrol_syn_uPrphyn_synt_sf"/>
</dbReference>
<keyword evidence="3" id="KW-1185">Reference proteome</keyword>
<dbReference type="EMBL" id="MPDK01000002">
    <property type="protein sequence ID" value="PWI58850.1"/>
    <property type="molecule type" value="Genomic_DNA"/>
</dbReference>
<accession>A0A2U3DC44</accession>
<dbReference type="CDD" id="cd06578">
    <property type="entry name" value="HemD"/>
    <property type="match status" value="1"/>
</dbReference>
<dbReference type="SUPFAM" id="SSF69618">
    <property type="entry name" value="HemD-like"/>
    <property type="match status" value="1"/>
</dbReference>
<dbReference type="Gene3D" id="3.40.50.10090">
    <property type="match status" value="2"/>
</dbReference>
<dbReference type="AlphaFoldDB" id="A0A2U3DC44"/>
<dbReference type="OrthoDB" id="9815856at2"/>
<dbReference type="InterPro" id="IPR003754">
    <property type="entry name" value="4pyrrol_synth_uPrphyn_synth"/>
</dbReference>
<protein>
    <recommendedName>
        <fullName evidence="1">Tetrapyrrole biosynthesis uroporphyrinogen III synthase domain-containing protein</fullName>
    </recommendedName>
</protein>
<evidence type="ECO:0000259" key="1">
    <source>
        <dbReference type="Pfam" id="PF02602"/>
    </source>
</evidence>
<dbReference type="RefSeq" id="WP_109429445.1">
    <property type="nucleotide sequence ID" value="NZ_MPDK01000002.1"/>
</dbReference>
<name>A0A2U3DC44_SULT2</name>
<feature type="domain" description="Tetrapyrrole biosynthesis uroporphyrinogen III synthase" evidence="1">
    <location>
        <begin position="20"/>
        <end position="240"/>
    </location>
</feature>
<reference evidence="2 3" key="1">
    <citation type="submission" date="2016-11" db="EMBL/GenBank/DDBJ databases">
        <title>Comparative genomics of Acidibacillus ferroxidans species.</title>
        <authorList>
            <person name="Oliveira G."/>
            <person name="Nunes G."/>
            <person name="Oliveira R."/>
            <person name="Araujo F."/>
            <person name="Salim A."/>
            <person name="Scholte L."/>
            <person name="Morais D."/>
            <person name="Nancucheo I."/>
            <person name="Johnson D.B."/>
            <person name="Grail B."/>
            <person name="Bittencourt J."/>
            <person name="Valadares R."/>
        </authorList>
    </citation>
    <scope>NUCLEOTIDE SEQUENCE [LARGE SCALE GENOMIC DNA]</scope>
    <source>
        <strain evidence="2 3">Y002</strain>
    </source>
</reference>
<organism evidence="2 3">
    <name type="scientific">Sulfoacidibacillus thermotolerans</name>
    <name type="common">Acidibacillus sulfuroxidans</name>
    <dbReference type="NCBI Taxonomy" id="1765684"/>
    <lineage>
        <taxon>Bacteria</taxon>
        <taxon>Bacillati</taxon>
        <taxon>Bacillota</taxon>
        <taxon>Bacilli</taxon>
        <taxon>Bacillales</taxon>
        <taxon>Alicyclobacillaceae</taxon>
        <taxon>Sulfoacidibacillus</taxon>
    </lineage>
</organism>